<feature type="region of interest" description="Disordered" evidence="1">
    <location>
        <begin position="74"/>
        <end position="97"/>
    </location>
</feature>
<reference evidence="2 3" key="1">
    <citation type="journal article" date="2023" name="Sci. Data">
        <title>Genome assembly of the Korean intertidal mud-creeper Batillaria attramentaria.</title>
        <authorList>
            <person name="Patra A.K."/>
            <person name="Ho P.T."/>
            <person name="Jun S."/>
            <person name="Lee S.J."/>
            <person name="Kim Y."/>
            <person name="Won Y.J."/>
        </authorList>
    </citation>
    <scope>NUCLEOTIDE SEQUENCE [LARGE SCALE GENOMIC DNA]</scope>
    <source>
        <strain evidence="2">Wonlab-2016</strain>
    </source>
</reference>
<organism evidence="2 3">
    <name type="scientific">Batillaria attramentaria</name>
    <dbReference type="NCBI Taxonomy" id="370345"/>
    <lineage>
        <taxon>Eukaryota</taxon>
        <taxon>Metazoa</taxon>
        <taxon>Spiralia</taxon>
        <taxon>Lophotrochozoa</taxon>
        <taxon>Mollusca</taxon>
        <taxon>Gastropoda</taxon>
        <taxon>Caenogastropoda</taxon>
        <taxon>Sorbeoconcha</taxon>
        <taxon>Cerithioidea</taxon>
        <taxon>Batillariidae</taxon>
        <taxon>Batillaria</taxon>
    </lineage>
</organism>
<protein>
    <submittedName>
        <fullName evidence="2">Uncharacterized protein</fullName>
    </submittedName>
</protein>
<accession>A0ABD0L8H2</accession>
<sequence length="97" mass="10561">MRGHGESPKSPQHYAGASSSPFLSASSLALFSPRRSNCGGRFKGDNPAIKSAWCQLGIRRELLLLLLLCWKTDSSRYGPHGQSQASGHPLGRKRNRA</sequence>
<proteinExistence type="predicted"/>
<dbReference type="EMBL" id="JACVVK020000074">
    <property type="protein sequence ID" value="KAK7495586.1"/>
    <property type="molecule type" value="Genomic_DNA"/>
</dbReference>
<evidence type="ECO:0000313" key="3">
    <source>
        <dbReference type="Proteomes" id="UP001519460"/>
    </source>
</evidence>
<dbReference type="Proteomes" id="UP001519460">
    <property type="component" value="Unassembled WGS sequence"/>
</dbReference>
<evidence type="ECO:0000313" key="2">
    <source>
        <dbReference type="EMBL" id="KAK7495586.1"/>
    </source>
</evidence>
<keyword evidence="3" id="KW-1185">Reference proteome</keyword>
<dbReference type="AlphaFoldDB" id="A0ABD0L8H2"/>
<comment type="caution">
    <text evidence="2">The sequence shown here is derived from an EMBL/GenBank/DDBJ whole genome shotgun (WGS) entry which is preliminary data.</text>
</comment>
<evidence type="ECO:0000256" key="1">
    <source>
        <dbReference type="SAM" id="MobiDB-lite"/>
    </source>
</evidence>
<gene>
    <name evidence="2" type="ORF">BaRGS_00013284</name>
</gene>
<name>A0ABD0L8H2_9CAEN</name>